<feature type="domain" description="Flagellar motor switch protein FliN-like C-terminal" evidence="2">
    <location>
        <begin position="288"/>
        <end position="356"/>
    </location>
</feature>
<sequence length="362" mass="39353">MTRSCSLEPALVTTVVRPAIFEPALTLSHVVVSWLNDIAASRRPFQSRISDKPLSVRMEGLVWQQEPSAIPMLDCIWRVGAETIVLSLSRRLVEALVSTVQSGFAFPSEPTASLILELALEPLIARLEDQMQRNVQLLHVREAMTLGPHLELDIVFGPANGKGLLFLFSPLDGMVPSAFRALGELLGQLPRQPRELFPELPVTVAGEIGTLCAPAALLRKACVGDALLPDISPFGRGQITLSVGQLWAGADLEGDHLILRGPFRPRSCPLENAHMTQPESQLGPSEADLDDVEIVLVFECGRWPIPLGELRTAGEGHVFELGRPIDGPVDILANGRRIGRGDIVRIGDELGIRLRGRLASND</sequence>
<dbReference type="PANTHER" id="PTHR30034:SF6">
    <property type="entry name" value="YOP PROTEINS TRANSLOCATION PROTEIN Q"/>
    <property type="match status" value="1"/>
</dbReference>
<evidence type="ECO:0000313" key="3">
    <source>
        <dbReference type="EMBL" id="MET2832523.1"/>
    </source>
</evidence>
<protein>
    <submittedName>
        <fullName evidence="3">Type III secretion system cytoplasmic ring protein SctQ</fullName>
    </submittedName>
</protein>
<dbReference type="Pfam" id="PF01052">
    <property type="entry name" value="FliMN_C"/>
    <property type="match status" value="1"/>
</dbReference>
<dbReference type="PANTHER" id="PTHR30034">
    <property type="entry name" value="FLAGELLAR MOTOR SWITCH PROTEIN FLIM"/>
    <property type="match status" value="1"/>
</dbReference>
<dbReference type="NCBIfam" id="TIGR02551">
    <property type="entry name" value="SpaO_YscQ"/>
    <property type="match status" value="1"/>
</dbReference>
<name>A0ABV2DS92_9HYPH</name>
<proteinExistence type="inferred from homology"/>
<keyword evidence="4" id="KW-1185">Reference proteome</keyword>
<dbReference type="EMBL" id="JBEWSZ010000010">
    <property type="protein sequence ID" value="MET2832523.1"/>
    <property type="molecule type" value="Genomic_DNA"/>
</dbReference>
<dbReference type="RefSeq" id="WP_354464744.1">
    <property type="nucleotide sequence ID" value="NZ_JBEWSZ010000010.1"/>
</dbReference>
<dbReference type="InterPro" id="IPR001543">
    <property type="entry name" value="FliN-like_C"/>
</dbReference>
<gene>
    <name evidence="3" type="primary">sctQ</name>
    <name evidence="3" type="ORF">ABVQ20_36910</name>
</gene>
<comment type="caution">
    <text evidence="3">The sequence shown here is derived from an EMBL/GenBank/DDBJ whole genome shotgun (WGS) entry which is preliminary data.</text>
</comment>
<evidence type="ECO:0000259" key="2">
    <source>
        <dbReference type="Pfam" id="PF01052"/>
    </source>
</evidence>
<dbReference type="SUPFAM" id="SSF101801">
    <property type="entry name" value="Surface presentation of antigens (SPOA)"/>
    <property type="match status" value="1"/>
</dbReference>
<accession>A0ABV2DS92</accession>
<evidence type="ECO:0000256" key="1">
    <source>
        <dbReference type="ARBA" id="ARBA00009226"/>
    </source>
</evidence>
<dbReference type="InterPro" id="IPR036429">
    <property type="entry name" value="SpoA-like_sf"/>
</dbReference>
<dbReference type="PRINTS" id="PR00956">
    <property type="entry name" value="FLGMOTORFLIN"/>
</dbReference>
<organism evidence="3 4">
    <name type="scientific">Mesorhizobium shangrilense</name>
    <dbReference type="NCBI Taxonomy" id="460060"/>
    <lineage>
        <taxon>Bacteria</taxon>
        <taxon>Pseudomonadati</taxon>
        <taxon>Pseudomonadota</taxon>
        <taxon>Alphaproteobacteria</taxon>
        <taxon>Hyphomicrobiales</taxon>
        <taxon>Phyllobacteriaceae</taxon>
        <taxon>Mesorhizobium</taxon>
    </lineage>
</organism>
<dbReference type="Gene3D" id="2.30.330.10">
    <property type="entry name" value="SpoA-like"/>
    <property type="match status" value="1"/>
</dbReference>
<reference evidence="3 4" key="1">
    <citation type="submission" date="2024-06" db="EMBL/GenBank/DDBJ databases">
        <authorList>
            <person name="Kim D.-U."/>
        </authorList>
    </citation>
    <scope>NUCLEOTIDE SEQUENCE [LARGE SCALE GENOMIC DNA]</scope>
    <source>
        <strain evidence="3 4">KACC15460</strain>
    </source>
</reference>
<dbReference type="InterPro" id="IPR001172">
    <property type="entry name" value="FliN_T3SS_HrcQb"/>
</dbReference>
<dbReference type="InterPro" id="IPR013385">
    <property type="entry name" value="T3SS_SpaO/YscQ/SpaO"/>
</dbReference>
<dbReference type="Proteomes" id="UP001548832">
    <property type="component" value="Unassembled WGS sequence"/>
</dbReference>
<comment type="similarity">
    <text evidence="1">Belongs to the FliN/MopA/SpaO family.</text>
</comment>
<evidence type="ECO:0000313" key="4">
    <source>
        <dbReference type="Proteomes" id="UP001548832"/>
    </source>
</evidence>